<evidence type="ECO:0008006" key="4">
    <source>
        <dbReference type="Google" id="ProtNLM"/>
    </source>
</evidence>
<accession>A0A8J5I1V4</accession>
<organism evidence="2 3">
    <name type="scientific">Zingiber officinale</name>
    <name type="common">Ginger</name>
    <name type="synonym">Amomum zingiber</name>
    <dbReference type="NCBI Taxonomy" id="94328"/>
    <lineage>
        <taxon>Eukaryota</taxon>
        <taxon>Viridiplantae</taxon>
        <taxon>Streptophyta</taxon>
        <taxon>Embryophyta</taxon>
        <taxon>Tracheophyta</taxon>
        <taxon>Spermatophyta</taxon>
        <taxon>Magnoliopsida</taxon>
        <taxon>Liliopsida</taxon>
        <taxon>Zingiberales</taxon>
        <taxon>Zingiberaceae</taxon>
        <taxon>Zingiber</taxon>
    </lineage>
</organism>
<keyword evidence="3" id="KW-1185">Reference proteome</keyword>
<sequence length="246" mass="27163">MTMNEPGMRSSNKEEAAEEEFLQVNSSSIHDLQRCRSNLESLFCYDKSYPEENIEKPVGLCMDKKEIGNNPPCTACEVKGAVLCATCEGSGLYVDSILESQGIIVKVRCLGVFYVRKFDAWRWSSTASAARVSMIPSLRSQGSPWLSRCLSRTLEAKPWRCVSVANEEGVGRGVRDMALVRREHPRPRHHGRAATPQRKQNVPVRSSSISLAIPVFLNSSQTSADDLRSPFQSSSAPPRTPTPSGC</sequence>
<evidence type="ECO:0000313" key="3">
    <source>
        <dbReference type="Proteomes" id="UP000734854"/>
    </source>
</evidence>
<comment type="caution">
    <text evidence="2">The sequence shown here is derived from an EMBL/GenBank/DDBJ whole genome shotgun (WGS) entry which is preliminary data.</text>
</comment>
<reference evidence="2 3" key="1">
    <citation type="submission" date="2020-08" db="EMBL/GenBank/DDBJ databases">
        <title>Plant Genome Project.</title>
        <authorList>
            <person name="Zhang R.-G."/>
        </authorList>
    </citation>
    <scope>NUCLEOTIDE SEQUENCE [LARGE SCALE GENOMIC DNA]</scope>
    <source>
        <tissue evidence="2">Rhizome</tissue>
    </source>
</reference>
<feature type="region of interest" description="Disordered" evidence="1">
    <location>
        <begin position="182"/>
        <end position="204"/>
    </location>
</feature>
<feature type="compositionally biased region" description="Basic residues" evidence="1">
    <location>
        <begin position="183"/>
        <end position="192"/>
    </location>
</feature>
<evidence type="ECO:0000313" key="2">
    <source>
        <dbReference type="EMBL" id="KAG6533559.1"/>
    </source>
</evidence>
<dbReference type="EMBL" id="JACMSC010000002">
    <property type="protein sequence ID" value="KAG6533559.1"/>
    <property type="molecule type" value="Genomic_DNA"/>
</dbReference>
<evidence type="ECO:0000256" key="1">
    <source>
        <dbReference type="SAM" id="MobiDB-lite"/>
    </source>
</evidence>
<feature type="compositionally biased region" description="Low complexity" evidence="1">
    <location>
        <begin position="233"/>
        <end position="246"/>
    </location>
</feature>
<protein>
    <recommendedName>
        <fullName evidence="4">DnaJ/Hsp40 cysteine-rich domain superfamily protein</fullName>
    </recommendedName>
</protein>
<proteinExistence type="predicted"/>
<dbReference type="Proteomes" id="UP000734854">
    <property type="component" value="Unassembled WGS sequence"/>
</dbReference>
<dbReference type="AlphaFoldDB" id="A0A8J5I1V4"/>
<name>A0A8J5I1V4_ZINOF</name>
<gene>
    <name evidence="2" type="ORF">ZIOFF_007434</name>
</gene>
<feature type="region of interest" description="Disordered" evidence="1">
    <location>
        <begin position="223"/>
        <end position="246"/>
    </location>
</feature>